<proteinExistence type="predicted"/>
<gene>
    <name evidence="2" type="ORF">DUNSADRAFT_3889</name>
</gene>
<dbReference type="PANTHER" id="PTHR28096:SF1">
    <property type="entry name" value="PROTEIN FAF1"/>
    <property type="match status" value="1"/>
</dbReference>
<organism evidence="2 3">
    <name type="scientific">Dunaliella salina</name>
    <name type="common">Green alga</name>
    <name type="synonym">Protococcus salinus</name>
    <dbReference type="NCBI Taxonomy" id="3046"/>
    <lineage>
        <taxon>Eukaryota</taxon>
        <taxon>Viridiplantae</taxon>
        <taxon>Chlorophyta</taxon>
        <taxon>core chlorophytes</taxon>
        <taxon>Chlorophyceae</taxon>
        <taxon>CS clade</taxon>
        <taxon>Chlamydomonadales</taxon>
        <taxon>Dunaliellaceae</taxon>
        <taxon>Dunaliella</taxon>
    </lineage>
</organism>
<dbReference type="Proteomes" id="UP000815325">
    <property type="component" value="Unassembled WGS sequence"/>
</dbReference>
<keyword evidence="3" id="KW-1185">Reference proteome</keyword>
<accession>A0ABQ7GT06</accession>
<evidence type="ECO:0000256" key="1">
    <source>
        <dbReference type="SAM" id="MobiDB-lite"/>
    </source>
</evidence>
<feature type="region of interest" description="Disordered" evidence="1">
    <location>
        <begin position="1"/>
        <end position="34"/>
    </location>
</feature>
<dbReference type="InterPro" id="IPR027973">
    <property type="entry name" value="FSAF1-like"/>
</dbReference>
<reference evidence="2" key="1">
    <citation type="submission" date="2017-08" db="EMBL/GenBank/DDBJ databases">
        <authorList>
            <person name="Polle J.E."/>
            <person name="Barry K."/>
            <person name="Cushman J."/>
            <person name="Schmutz J."/>
            <person name="Tran D."/>
            <person name="Hathwaick L.T."/>
            <person name="Yim W.C."/>
            <person name="Jenkins J."/>
            <person name="Mckie-Krisberg Z.M."/>
            <person name="Prochnik S."/>
            <person name="Lindquist E."/>
            <person name="Dockter R.B."/>
            <person name="Adam C."/>
            <person name="Molina H."/>
            <person name="Bunkerborg J."/>
            <person name="Jin E."/>
            <person name="Buchheim M."/>
            <person name="Magnuson J."/>
        </authorList>
    </citation>
    <scope>NUCLEOTIDE SEQUENCE</scope>
    <source>
        <strain evidence="2">CCAP 19/18</strain>
    </source>
</reference>
<dbReference type="InterPro" id="IPR053030">
    <property type="entry name" value="Ribosomal_biogenesis_FAF1-like"/>
</dbReference>
<evidence type="ECO:0000313" key="2">
    <source>
        <dbReference type="EMBL" id="KAF5837746.1"/>
    </source>
</evidence>
<sequence>MLSRLGANPDESPRSLITSAPPHPAGASALDKRERKKWQAAMLSRLGAKPDKSPRTPAAIGIGMAKKQAQRDAKKLEEAFETGMAQRKGMGKKKRAAQSEFHAASCSLLLMCILVGVAGGSQSAYVGGSVHHAFLSLLIMATIFV</sequence>
<dbReference type="PANTHER" id="PTHR28096">
    <property type="entry name" value="PROTEIN FAF1"/>
    <property type="match status" value="1"/>
</dbReference>
<dbReference type="Pfam" id="PF15375">
    <property type="entry name" value="FSAF1"/>
    <property type="match status" value="1"/>
</dbReference>
<evidence type="ECO:0000313" key="3">
    <source>
        <dbReference type="Proteomes" id="UP000815325"/>
    </source>
</evidence>
<protein>
    <submittedName>
        <fullName evidence="2">Uncharacterized protein</fullName>
    </submittedName>
</protein>
<comment type="caution">
    <text evidence="2">The sequence shown here is derived from an EMBL/GenBank/DDBJ whole genome shotgun (WGS) entry which is preliminary data.</text>
</comment>
<dbReference type="EMBL" id="MU069604">
    <property type="protein sequence ID" value="KAF5837746.1"/>
    <property type="molecule type" value="Genomic_DNA"/>
</dbReference>
<name>A0ABQ7GT06_DUNSA</name>